<comment type="caution">
    <text evidence="1">The sequence shown here is derived from an EMBL/GenBank/DDBJ whole genome shotgun (WGS) entry which is preliminary data.</text>
</comment>
<gene>
    <name evidence="1" type="ORF">QN341_12870</name>
</gene>
<proteinExistence type="predicted"/>
<reference evidence="1" key="1">
    <citation type="submission" date="2023-06" db="EMBL/GenBank/DDBJ databases">
        <title>Probiogenomic evaluation and L lactic producing Weizmannia coaggulans BKMTCR2-2 from tree bark.</title>
        <authorList>
            <person name="Mahittikon J."/>
            <person name="Tanasupawat S."/>
        </authorList>
    </citation>
    <scope>NUCLEOTIDE SEQUENCE</scope>
    <source>
        <strain evidence="1">BKMTCR2-2</strain>
    </source>
</reference>
<sequence>MCGEFECTVWEVLQRKPFQDAKVLAGGNGLSQKVSGACLLEQAQFEEINSGDILITSGSGLNLDAPGGQANIRKMLKKSRWNLHCNRHACKRGFHGSAAVC</sequence>
<name>A0AAW7CN32_HEYCO</name>
<dbReference type="Proteomes" id="UP001223084">
    <property type="component" value="Unassembled WGS sequence"/>
</dbReference>
<dbReference type="AlphaFoldDB" id="A0AAW7CN32"/>
<dbReference type="RefSeq" id="WP_285958572.1">
    <property type="nucleotide sequence ID" value="NZ_JASUZX010000002.1"/>
</dbReference>
<accession>A0AAW7CN32</accession>
<evidence type="ECO:0000313" key="1">
    <source>
        <dbReference type="EMBL" id="MDL5041911.1"/>
    </source>
</evidence>
<organism evidence="1 2">
    <name type="scientific">Heyndrickxia coagulans</name>
    <name type="common">Weizmannia coagulans</name>
    <dbReference type="NCBI Taxonomy" id="1398"/>
    <lineage>
        <taxon>Bacteria</taxon>
        <taxon>Bacillati</taxon>
        <taxon>Bacillota</taxon>
        <taxon>Bacilli</taxon>
        <taxon>Bacillales</taxon>
        <taxon>Bacillaceae</taxon>
        <taxon>Heyndrickxia</taxon>
    </lineage>
</organism>
<protein>
    <submittedName>
        <fullName evidence="1">Uncharacterized protein</fullName>
    </submittedName>
</protein>
<evidence type="ECO:0000313" key="2">
    <source>
        <dbReference type="Proteomes" id="UP001223084"/>
    </source>
</evidence>
<dbReference type="EMBL" id="JASUZX010000002">
    <property type="protein sequence ID" value="MDL5041911.1"/>
    <property type="molecule type" value="Genomic_DNA"/>
</dbReference>